<dbReference type="EMBL" id="JARBHB010000002">
    <property type="protein sequence ID" value="KAJ8892886.1"/>
    <property type="molecule type" value="Genomic_DNA"/>
</dbReference>
<sequence length="250" mass="28688">MLSYKEAVSGEDKDKWLKAIEKKSPYSRRIVFFSLLMAKKSQEVRITPGVLRIDNSDDCNEMEGVNFPYREAVGSPLYLSNRSIPDIKYAVNMASIKVDNPTVHDVKKSKWIFSSLIDASSEADYACDETSCRSTSGYVILYMESCCLVCKKTANHITQYCIKRIHRHQTCLFLKFLKSLYKELTGKFILVNLNIGNQSTIQLIKNYSMTKKSKHVDIKFKFLSEKETQENFSLKYCPTDSQLADIFTKA</sequence>
<dbReference type="PANTHER" id="PTHR11439:SF491">
    <property type="entry name" value="INTEGRASE CATALYTIC DOMAIN-CONTAINING PROTEIN"/>
    <property type="match status" value="1"/>
</dbReference>
<gene>
    <name evidence="1" type="ORF">PR048_005467</name>
</gene>
<protein>
    <recommendedName>
        <fullName evidence="3">PH domain-containing protein</fullName>
    </recommendedName>
</protein>
<evidence type="ECO:0008006" key="3">
    <source>
        <dbReference type="Google" id="ProtNLM"/>
    </source>
</evidence>
<keyword evidence="2" id="KW-1185">Reference proteome</keyword>
<name>A0ABQ9I8C2_9NEOP</name>
<comment type="caution">
    <text evidence="1">The sequence shown here is derived from an EMBL/GenBank/DDBJ whole genome shotgun (WGS) entry which is preliminary data.</text>
</comment>
<evidence type="ECO:0000313" key="1">
    <source>
        <dbReference type="EMBL" id="KAJ8892886.1"/>
    </source>
</evidence>
<reference evidence="1 2" key="1">
    <citation type="submission" date="2023-02" db="EMBL/GenBank/DDBJ databases">
        <title>LHISI_Scaffold_Assembly.</title>
        <authorList>
            <person name="Stuart O.P."/>
            <person name="Cleave R."/>
            <person name="Magrath M.J.L."/>
            <person name="Mikheyev A.S."/>
        </authorList>
    </citation>
    <scope>NUCLEOTIDE SEQUENCE [LARGE SCALE GENOMIC DNA]</scope>
    <source>
        <strain evidence="1">Daus_M_001</strain>
        <tissue evidence="1">Leg muscle</tissue>
    </source>
</reference>
<dbReference type="CDD" id="cd09272">
    <property type="entry name" value="RNase_HI_RT_Ty1"/>
    <property type="match status" value="1"/>
</dbReference>
<evidence type="ECO:0000313" key="2">
    <source>
        <dbReference type="Proteomes" id="UP001159363"/>
    </source>
</evidence>
<dbReference type="PANTHER" id="PTHR11439">
    <property type="entry name" value="GAG-POL-RELATED RETROTRANSPOSON"/>
    <property type="match status" value="1"/>
</dbReference>
<proteinExistence type="predicted"/>
<organism evidence="1 2">
    <name type="scientific">Dryococelus australis</name>
    <dbReference type="NCBI Taxonomy" id="614101"/>
    <lineage>
        <taxon>Eukaryota</taxon>
        <taxon>Metazoa</taxon>
        <taxon>Ecdysozoa</taxon>
        <taxon>Arthropoda</taxon>
        <taxon>Hexapoda</taxon>
        <taxon>Insecta</taxon>
        <taxon>Pterygota</taxon>
        <taxon>Neoptera</taxon>
        <taxon>Polyneoptera</taxon>
        <taxon>Phasmatodea</taxon>
        <taxon>Verophasmatodea</taxon>
        <taxon>Anareolatae</taxon>
        <taxon>Phasmatidae</taxon>
        <taxon>Eurycanthinae</taxon>
        <taxon>Dryococelus</taxon>
    </lineage>
</organism>
<accession>A0ABQ9I8C2</accession>
<dbReference type="Proteomes" id="UP001159363">
    <property type="component" value="Chromosome 2"/>
</dbReference>
<feature type="non-terminal residue" evidence="1">
    <location>
        <position position="250"/>
    </location>
</feature>